<evidence type="ECO:0000313" key="2">
    <source>
        <dbReference type="Proteomes" id="UP001165124"/>
    </source>
</evidence>
<dbReference type="AlphaFoldDB" id="A0A9W6PZX9"/>
<keyword evidence="2" id="KW-1185">Reference proteome</keyword>
<evidence type="ECO:0000313" key="1">
    <source>
        <dbReference type="EMBL" id="GLW65933.1"/>
    </source>
</evidence>
<reference evidence="1" key="1">
    <citation type="submission" date="2023-02" db="EMBL/GenBank/DDBJ databases">
        <title>Actinomadura rubrobrunea NBRC 14622.</title>
        <authorList>
            <person name="Ichikawa N."/>
            <person name="Sato H."/>
            <person name="Tonouchi N."/>
        </authorList>
    </citation>
    <scope>NUCLEOTIDE SEQUENCE</scope>
    <source>
        <strain evidence="1">NBRC 14622</strain>
    </source>
</reference>
<dbReference type="EMBL" id="BSRZ01000011">
    <property type="protein sequence ID" value="GLW65933.1"/>
    <property type="molecule type" value="Genomic_DNA"/>
</dbReference>
<name>A0A9W6PZX9_9ACTN</name>
<comment type="caution">
    <text evidence="1">The sequence shown here is derived from an EMBL/GenBank/DDBJ whole genome shotgun (WGS) entry which is preliminary data.</text>
</comment>
<protein>
    <submittedName>
        <fullName evidence="1">Uncharacterized protein</fullName>
    </submittedName>
</protein>
<proteinExistence type="predicted"/>
<dbReference type="RefSeq" id="WP_146150317.1">
    <property type="nucleotide sequence ID" value="NZ_BSRZ01000011.1"/>
</dbReference>
<gene>
    <name evidence="1" type="ORF">Arub01_41770</name>
</gene>
<accession>A0A9W6PZX9</accession>
<dbReference type="Proteomes" id="UP001165124">
    <property type="component" value="Unassembled WGS sequence"/>
</dbReference>
<sequence length="103" mass="11444">MHDHTSETNPLAALGVRLSARGFKIELTDRGLTVVNPNVRGCCAMTAHPSDTITCRRRTEDGGKRWFFTSWQDPIAPADELDDAAMYIVGYLSRHPRDAGVEE</sequence>
<organism evidence="1 2">
    <name type="scientific">Actinomadura rubrobrunea</name>
    <dbReference type="NCBI Taxonomy" id="115335"/>
    <lineage>
        <taxon>Bacteria</taxon>
        <taxon>Bacillati</taxon>
        <taxon>Actinomycetota</taxon>
        <taxon>Actinomycetes</taxon>
        <taxon>Streptosporangiales</taxon>
        <taxon>Thermomonosporaceae</taxon>
        <taxon>Actinomadura</taxon>
    </lineage>
</organism>